<accession>A0A540VQ05</accession>
<evidence type="ECO:0000259" key="1">
    <source>
        <dbReference type="Pfam" id="PF11784"/>
    </source>
</evidence>
<sequence length="245" mass="26840">MTDSEPGSLQGLLGIHEALIRNPNNAARGDALHPGRLDPPSGWQPSMEPIVGYQAVDPGTLELGGHDSFHDIPDSELTRAVVQVVDREGPVHFRVLADRLLEAADVGRLGSRIRERIESHLDALAEAGTLERDDPLVGRWQHFLVPAYRDWSEAPEKTRDLDHVHDSELMLCLFRAVLEEKGIDTDTAMNNGLYRIGFTRLTDNARERLKTPLEGLLDRGMLMETGGAIALGPEAFLRGSGGSSS</sequence>
<evidence type="ECO:0000313" key="3">
    <source>
        <dbReference type="Proteomes" id="UP000315400"/>
    </source>
</evidence>
<feature type="domain" description="DUF3320" evidence="1">
    <location>
        <begin position="67"/>
        <end position="115"/>
    </location>
</feature>
<dbReference type="InterPro" id="IPR021754">
    <property type="entry name" value="DUF3320"/>
</dbReference>
<comment type="caution">
    <text evidence="2">The sequence shown here is derived from an EMBL/GenBank/DDBJ whole genome shotgun (WGS) entry which is preliminary data.</text>
</comment>
<evidence type="ECO:0000313" key="2">
    <source>
        <dbReference type="EMBL" id="TQE98736.1"/>
    </source>
</evidence>
<reference evidence="2 3" key="1">
    <citation type="submission" date="2019-06" db="EMBL/GenBank/DDBJ databases">
        <title>Metagenome assembled Genome of Spiribacter salinus SL48-SHIP from the microbial mat of Salt Lake 48 (Novosibirsk region, Russia).</title>
        <authorList>
            <person name="Shipova A."/>
            <person name="Rozanov A.S."/>
            <person name="Bryanskaya A.V."/>
            <person name="Peltek S.E."/>
        </authorList>
    </citation>
    <scope>NUCLEOTIDE SEQUENCE [LARGE SCALE GENOMIC DNA]</scope>
    <source>
        <strain evidence="2">SL48-SHIP-2</strain>
    </source>
</reference>
<name>A0A540VQ05_9GAMM</name>
<dbReference type="Proteomes" id="UP000315400">
    <property type="component" value="Unassembled WGS sequence"/>
</dbReference>
<dbReference type="Pfam" id="PF11784">
    <property type="entry name" value="DUF3320"/>
    <property type="match status" value="1"/>
</dbReference>
<gene>
    <name evidence="2" type="ORF">FKY71_12250</name>
</gene>
<proteinExistence type="predicted"/>
<dbReference type="AlphaFoldDB" id="A0A540VQ05"/>
<protein>
    <submittedName>
        <fullName evidence="2">DUF3320 domain-containing protein</fullName>
    </submittedName>
</protein>
<dbReference type="EMBL" id="VIFK01000143">
    <property type="protein sequence ID" value="TQE98736.1"/>
    <property type="molecule type" value="Genomic_DNA"/>
</dbReference>
<organism evidence="2 3">
    <name type="scientific">Spiribacter salinus</name>
    <dbReference type="NCBI Taxonomy" id="1335746"/>
    <lineage>
        <taxon>Bacteria</taxon>
        <taxon>Pseudomonadati</taxon>
        <taxon>Pseudomonadota</taxon>
        <taxon>Gammaproteobacteria</taxon>
        <taxon>Chromatiales</taxon>
        <taxon>Ectothiorhodospiraceae</taxon>
        <taxon>Spiribacter</taxon>
    </lineage>
</organism>